<evidence type="ECO:0000313" key="4">
    <source>
        <dbReference type="Proteomes" id="UP001222325"/>
    </source>
</evidence>
<dbReference type="Pfam" id="PF18758">
    <property type="entry name" value="KDZ"/>
    <property type="match status" value="1"/>
</dbReference>
<accession>A0AAD6TST9</accession>
<dbReference type="PANTHER" id="PTHR33104:SF2">
    <property type="entry name" value="CXC3 LIKE CYSTEINE CLUSTER DOMAIN-CONTAINING PROTEIN"/>
    <property type="match status" value="1"/>
</dbReference>
<feature type="region of interest" description="Disordered" evidence="1">
    <location>
        <begin position="195"/>
        <end position="229"/>
    </location>
</feature>
<name>A0AAD6TST9_9AGAR</name>
<gene>
    <name evidence="3" type="ORF">B0H15DRAFT_1009935</name>
</gene>
<protein>
    <recommendedName>
        <fullName evidence="2">CxC2-like cysteine cluster KDZ transposase-associated domain-containing protein</fullName>
    </recommendedName>
</protein>
<reference evidence="3" key="1">
    <citation type="submission" date="2023-03" db="EMBL/GenBank/DDBJ databases">
        <title>Massive genome expansion in bonnet fungi (Mycena s.s.) driven by repeated elements and novel gene families across ecological guilds.</title>
        <authorList>
            <consortium name="Lawrence Berkeley National Laboratory"/>
            <person name="Harder C.B."/>
            <person name="Miyauchi S."/>
            <person name="Viragh M."/>
            <person name="Kuo A."/>
            <person name="Thoen E."/>
            <person name="Andreopoulos B."/>
            <person name="Lu D."/>
            <person name="Skrede I."/>
            <person name="Drula E."/>
            <person name="Henrissat B."/>
            <person name="Morin E."/>
            <person name="Kohler A."/>
            <person name="Barry K."/>
            <person name="LaButti K."/>
            <person name="Morin E."/>
            <person name="Salamov A."/>
            <person name="Lipzen A."/>
            <person name="Mereny Z."/>
            <person name="Hegedus B."/>
            <person name="Baldrian P."/>
            <person name="Stursova M."/>
            <person name="Weitz H."/>
            <person name="Taylor A."/>
            <person name="Grigoriev I.V."/>
            <person name="Nagy L.G."/>
            <person name="Martin F."/>
            <person name="Kauserud H."/>
        </authorList>
    </citation>
    <scope>NUCLEOTIDE SEQUENCE</scope>
    <source>
        <strain evidence="3">CBHHK173m</strain>
    </source>
</reference>
<evidence type="ECO:0000313" key="3">
    <source>
        <dbReference type="EMBL" id="KAJ7075713.1"/>
    </source>
</evidence>
<dbReference type="Pfam" id="PF18803">
    <property type="entry name" value="CxC2"/>
    <property type="match status" value="1"/>
</dbReference>
<dbReference type="EMBL" id="JARJCN010000090">
    <property type="protein sequence ID" value="KAJ7075713.1"/>
    <property type="molecule type" value="Genomic_DNA"/>
</dbReference>
<keyword evidence="4" id="KW-1185">Reference proteome</keyword>
<feature type="region of interest" description="Disordered" evidence="1">
    <location>
        <begin position="26"/>
        <end position="67"/>
    </location>
</feature>
<organism evidence="3 4">
    <name type="scientific">Mycena belliarum</name>
    <dbReference type="NCBI Taxonomy" id="1033014"/>
    <lineage>
        <taxon>Eukaryota</taxon>
        <taxon>Fungi</taxon>
        <taxon>Dikarya</taxon>
        <taxon>Basidiomycota</taxon>
        <taxon>Agaricomycotina</taxon>
        <taxon>Agaricomycetes</taxon>
        <taxon>Agaricomycetidae</taxon>
        <taxon>Agaricales</taxon>
        <taxon>Marasmiineae</taxon>
        <taxon>Mycenaceae</taxon>
        <taxon>Mycena</taxon>
    </lineage>
</organism>
<comment type="caution">
    <text evidence="3">The sequence shown here is derived from an EMBL/GenBank/DDBJ whole genome shotgun (WGS) entry which is preliminary data.</text>
</comment>
<dbReference type="InterPro" id="IPR040521">
    <property type="entry name" value="KDZ"/>
</dbReference>
<feature type="domain" description="CxC2-like cysteine cluster KDZ transposase-associated" evidence="2">
    <location>
        <begin position="235"/>
        <end position="317"/>
    </location>
</feature>
<proteinExistence type="predicted"/>
<evidence type="ECO:0000259" key="2">
    <source>
        <dbReference type="Pfam" id="PF18803"/>
    </source>
</evidence>
<evidence type="ECO:0000256" key="1">
    <source>
        <dbReference type="SAM" id="MobiDB-lite"/>
    </source>
</evidence>
<dbReference type="PANTHER" id="PTHR33104">
    <property type="entry name" value="SI:DKEY-29D5.2"/>
    <property type="match status" value="1"/>
</dbReference>
<dbReference type="Proteomes" id="UP001222325">
    <property type="component" value="Unassembled WGS sequence"/>
</dbReference>
<dbReference type="AlphaFoldDB" id="A0AAD6TST9"/>
<sequence>MPRRARNVNFTGSVDAKVAPVHLEQDASYGPSGSRISTSVTPVMPARETKRQKTTHHGSCTSSAPTGLLHEVDDEGLEGDGPEGLKRKQGASVMMKEFTEVLPQLEDAIFETKTHAELELNGSVPCACGELDALFRCPECGVTKMVCAACLVRMHPQQLLHHVEMWDGGGFQRKPLVDVGHILYLGHCGERCPHAPAQESRGQSPKKGKGKARAVPVGGDAQEEKEPHEEVPAVEGRVLVVVDTNGIHSIRIVFCHCQRARPHYLQLVAARLFPATITRPSTVFTFAVLHNFHVHNLVSKKTAGDYYRALQKLTNNAFPNKVPDRVREFLRVVRVWRHLALRRRSGQAQQIDVMFPTRRPGSLAVRCPACPEIGVNVDKSTVYAAAENEAHKYTKFLSSDGNFKLQRKRKVDDPDDVALNAGNAYFPEDEDYREYCSHIKPDDDKCTCSDLKAVRMQNITKFKNSVISGVVAVQCARHALFEPGGVVDLTKGEGYAHTDYALAKTVHDTRELRWIILTYDVYCQYFKKITTRFATWFPRLNGLIARLGGAVPKMHIRNHIAQCQSQWSTNFTEFVAFLIGELIEGSWAELNQFAGSTKEQNHGHRHDTLDDGMSQWNWDKLISMAIRTRSLAFDSLTASTDPKLIAEWSAMPRTWSIKNGKYSSPYDAHIKQGPPTHRAAYEKLMTAELAKSLAADTVYPGDTEFIATGLRIEMAQHRITRTLKTSATDKAVGARAALRKDLNAWRVRQVERFPRLADSVSSIDPMTPEKEKLFLPSSLNEHTRQHYGMATAAEVEYKLREGHAYDALAELRQSIKTFNFNLAFKITQVQGQSANTRAQNFLRTLANDRITAADDYRHHRNALLNLGFPDNDKNLQPLLNSELWAKNSRESAKMGESGLVDPWFWTVGRPADMTPVEEKAWSVELDRVKWFRDRANRDRAVEQKETVEEEFRRTIASFNKNASAWKALEDGSRARSGRAAYAHLKHVMYMQLAEECLAVQNSAEALSEKDRIAEEAFAAAELKKKGLSNAQVSDNWKDYVQVL</sequence>
<dbReference type="InterPro" id="IPR041457">
    <property type="entry name" value="CxC2_KDZ-assoc"/>
</dbReference>